<organism evidence="9 10">
    <name type="scientific">Sulfitobacter geojensis</name>
    <dbReference type="NCBI Taxonomy" id="1342299"/>
    <lineage>
        <taxon>Bacteria</taxon>
        <taxon>Pseudomonadati</taxon>
        <taxon>Pseudomonadota</taxon>
        <taxon>Alphaproteobacteria</taxon>
        <taxon>Rhodobacterales</taxon>
        <taxon>Roseobacteraceae</taxon>
        <taxon>Sulfitobacter</taxon>
    </lineage>
</organism>
<dbReference type="CDD" id="cd06170">
    <property type="entry name" value="LuxR_C_like"/>
    <property type="match status" value="1"/>
</dbReference>
<proteinExistence type="predicted"/>
<keyword evidence="10" id="KW-1185">Reference proteome</keyword>
<sequence>MKRSNPSPQNLALVVDDEPDTLSMVSAALEESGMSVIVARDGQTAIDLVERVQPDVILMDALMPQMDGFETCKRLKAPPLSVAAPIIFMTGLTEPNDVVRGLKAGGVDYVTKPVVVDELIARLAIHIANSKLLQSARDALDSSGRSILAFTPDGDLSWGSDNALEAFDVTEVDHAALSEWLATCVRKPLSQLQPFAMKDYQLFYVGLSASSELLVKFSRQRSISNEQLLIAQWGLTLREAEVLYWLTLGKTNRDISAILSLSPRTVNKHLEQIFQKMGVDNRTSAAVAADRVLHGTD</sequence>
<dbReference type="EMBL" id="JAFBRM010000003">
    <property type="protein sequence ID" value="MBM1714257.1"/>
    <property type="molecule type" value="Genomic_DNA"/>
</dbReference>
<evidence type="ECO:0000256" key="4">
    <source>
        <dbReference type="ARBA" id="ARBA00023125"/>
    </source>
</evidence>
<evidence type="ECO:0000259" key="7">
    <source>
        <dbReference type="PROSITE" id="PS50043"/>
    </source>
</evidence>
<dbReference type="GO" id="GO:0000156">
    <property type="term" value="F:phosphorelay response regulator activity"/>
    <property type="evidence" value="ECO:0007669"/>
    <property type="project" value="TreeGrafter"/>
</dbReference>
<dbReference type="SUPFAM" id="SSF52172">
    <property type="entry name" value="CheY-like"/>
    <property type="match status" value="1"/>
</dbReference>
<evidence type="ECO:0000256" key="2">
    <source>
        <dbReference type="ARBA" id="ARBA00023012"/>
    </source>
</evidence>
<dbReference type="InterPro" id="IPR039420">
    <property type="entry name" value="WalR-like"/>
</dbReference>
<dbReference type="GO" id="GO:0005829">
    <property type="term" value="C:cytosol"/>
    <property type="evidence" value="ECO:0007669"/>
    <property type="project" value="TreeGrafter"/>
</dbReference>
<dbReference type="InterPro" id="IPR011006">
    <property type="entry name" value="CheY-like_superfamily"/>
</dbReference>
<dbReference type="RefSeq" id="WP_064224516.1">
    <property type="nucleotide sequence ID" value="NZ_JAFBRH010000003.1"/>
</dbReference>
<dbReference type="Gene3D" id="3.40.50.2300">
    <property type="match status" value="1"/>
</dbReference>
<keyword evidence="5" id="KW-0804">Transcription</keyword>
<evidence type="ECO:0000259" key="8">
    <source>
        <dbReference type="PROSITE" id="PS50110"/>
    </source>
</evidence>
<evidence type="ECO:0000256" key="1">
    <source>
        <dbReference type="ARBA" id="ARBA00022553"/>
    </source>
</evidence>
<dbReference type="AlphaFoldDB" id="A0AAE2W0C4"/>
<dbReference type="Proteomes" id="UP000732193">
    <property type="component" value="Unassembled WGS sequence"/>
</dbReference>
<accession>A0AAE2W0C4</accession>
<dbReference type="GO" id="GO:0006355">
    <property type="term" value="P:regulation of DNA-templated transcription"/>
    <property type="evidence" value="ECO:0007669"/>
    <property type="project" value="InterPro"/>
</dbReference>
<dbReference type="SMART" id="SM00448">
    <property type="entry name" value="REC"/>
    <property type="match status" value="1"/>
</dbReference>
<dbReference type="GO" id="GO:0000976">
    <property type="term" value="F:transcription cis-regulatory region binding"/>
    <property type="evidence" value="ECO:0007669"/>
    <property type="project" value="TreeGrafter"/>
</dbReference>
<dbReference type="Gene3D" id="1.10.10.10">
    <property type="entry name" value="Winged helix-like DNA-binding domain superfamily/Winged helix DNA-binding domain"/>
    <property type="match status" value="1"/>
</dbReference>
<reference evidence="9 10" key="1">
    <citation type="submission" date="2021-01" db="EMBL/GenBank/DDBJ databases">
        <title>Diatom-associated Roseobacters Show Island Model of Population Structure.</title>
        <authorList>
            <person name="Qu L."/>
            <person name="Feng X."/>
            <person name="Chen Y."/>
            <person name="Li L."/>
            <person name="Wang X."/>
            <person name="Hu Z."/>
            <person name="Wang H."/>
            <person name="Luo H."/>
        </authorList>
    </citation>
    <scope>NUCLEOTIDE SEQUENCE [LARGE SCALE GENOMIC DNA]</scope>
    <source>
        <strain evidence="9 10">TR60-84</strain>
    </source>
</reference>
<gene>
    <name evidence="9" type="ORF">JQV55_11875</name>
</gene>
<evidence type="ECO:0000313" key="10">
    <source>
        <dbReference type="Proteomes" id="UP000732193"/>
    </source>
</evidence>
<dbReference type="PRINTS" id="PR00038">
    <property type="entry name" value="HTHLUXR"/>
</dbReference>
<comment type="caution">
    <text evidence="9">The sequence shown here is derived from an EMBL/GenBank/DDBJ whole genome shotgun (WGS) entry which is preliminary data.</text>
</comment>
<evidence type="ECO:0000256" key="5">
    <source>
        <dbReference type="ARBA" id="ARBA00023163"/>
    </source>
</evidence>
<dbReference type="InterPro" id="IPR036388">
    <property type="entry name" value="WH-like_DNA-bd_sf"/>
</dbReference>
<dbReference type="PANTHER" id="PTHR48111:SF1">
    <property type="entry name" value="TWO-COMPONENT RESPONSE REGULATOR ORR33"/>
    <property type="match status" value="1"/>
</dbReference>
<keyword evidence="3" id="KW-0805">Transcription regulation</keyword>
<dbReference type="InterPro" id="IPR000792">
    <property type="entry name" value="Tscrpt_reg_LuxR_C"/>
</dbReference>
<dbReference type="PROSITE" id="PS50043">
    <property type="entry name" value="HTH_LUXR_2"/>
    <property type="match status" value="1"/>
</dbReference>
<protein>
    <submittedName>
        <fullName evidence="9">Response regulator</fullName>
    </submittedName>
</protein>
<dbReference type="Pfam" id="PF00072">
    <property type="entry name" value="Response_reg"/>
    <property type="match status" value="1"/>
</dbReference>
<dbReference type="SMART" id="SM00421">
    <property type="entry name" value="HTH_LUXR"/>
    <property type="match status" value="1"/>
</dbReference>
<keyword evidence="1 6" id="KW-0597">Phosphoprotein</keyword>
<dbReference type="InterPro" id="IPR016032">
    <property type="entry name" value="Sig_transdc_resp-reg_C-effctor"/>
</dbReference>
<evidence type="ECO:0000256" key="3">
    <source>
        <dbReference type="ARBA" id="ARBA00023015"/>
    </source>
</evidence>
<dbReference type="PANTHER" id="PTHR48111">
    <property type="entry name" value="REGULATOR OF RPOS"/>
    <property type="match status" value="1"/>
</dbReference>
<feature type="domain" description="Response regulatory" evidence="8">
    <location>
        <begin position="11"/>
        <end position="127"/>
    </location>
</feature>
<dbReference type="GO" id="GO:0032993">
    <property type="term" value="C:protein-DNA complex"/>
    <property type="evidence" value="ECO:0007669"/>
    <property type="project" value="TreeGrafter"/>
</dbReference>
<feature type="domain" description="HTH luxR-type" evidence="7">
    <location>
        <begin position="228"/>
        <end position="293"/>
    </location>
</feature>
<dbReference type="SUPFAM" id="SSF46894">
    <property type="entry name" value="C-terminal effector domain of the bipartite response regulators"/>
    <property type="match status" value="1"/>
</dbReference>
<evidence type="ECO:0000256" key="6">
    <source>
        <dbReference type="PROSITE-ProRule" id="PRU00169"/>
    </source>
</evidence>
<keyword evidence="2" id="KW-0902">Two-component regulatory system</keyword>
<feature type="modified residue" description="4-aspartylphosphate" evidence="6">
    <location>
        <position position="60"/>
    </location>
</feature>
<evidence type="ECO:0000313" key="9">
    <source>
        <dbReference type="EMBL" id="MBM1714257.1"/>
    </source>
</evidence>
<dbReference type="PROSITE" id="PS50110">
    <property type="entry name" value="RESPONSE_REGULATORY"/>
    <property type="match status" value="1"/>
</dbReference>
<name>A0AAE2W0C4_9RHOB</name>
<dbReference type="InterPro" id="IPR001789">
    <property type="entry name" value="Sig_transdc_resp-reg_receiver"/>
</dbReference>
<keyword evidence="4" id="KW-0238">DNA-binding</keyword>
<dbReference type="Pfam" id="PF00196">
    <property type="entry name" value="GerE"/>
    <property type="match status" value="1"/>
</dbReference>